<proteinExistence type="predicted"/>
<evidence type="ECO:0000313" key="2">
    <source>
        <dbReference type="Proteomes" id="UP000733379"/>
    </source>
</evidence>
<gene>
    <name evidence="1" type="ORF">KO481_33050</name>
</gene>
<dbReference type="Proteomes" id="UP000733379">
    <property type="component" value="Unassembled WGS sequence"/>
</dbReference>
<organism evidence="1 2">
    <name type="scientific">Nocardia albiluteola</name>
    <dbReference type="NCBI Taxonomy" id="2842303"/>
    <lineage>
        <taxon>Bacteria</taxon>
        <taxon>Bacillati</taxon>
        <taxon>Actinomycetota</taxon>
        <taxon>Actinomycetes</taxon>
        <taxon>Mycobacteriales</taxon>
        <taxon>Nocardiaceae</taxon>
        <taxon>Nocardia</taxon>
    </lineage>
</organism>
<reference evidence="1 2" key="1">
    <citation type="submission" date="2021-06" db="EMBL/GenBank/DDBJ databases">
        <title>Actinomycetes sequencing.</title>
        <authorList>
            <person name="Shan Q."/>
        </authorList>
    </citation>
    <scope>NUCLEOTIDE SEQUENCE [LARGE SCALE GENOMIC DNA]</scope>
    <source>
        <strain evidence="1 2">NEAU-G5</strain>
    </source>
</reference>
<comment type="caution">
    <text evidence="1">The sequence shown here is derived from an EMBL/GenBank/DDBJ whole genome shotgun (WGS) entry which is preliminary data.</text>
</comment>
<sequence>MGSDMTVTHDGEGSELVPRRRRRFVHREDFAAMSDNAPTVNLEAFRADQDVAIDNASTSPWDR</sequence>
<name>A0ABS6B7N0_9NOCA</name>
<evidence type="ECO:0000313" key="1">
    <source>
        <dbReference type="EMBL" id="MBU3066335.1"/>
    </source>
</evidence>
<accession>A0ABS6B7N0</accession>
<keyword evidence="2" id="KW-1185">Reference proteome</keyword>
<dbReference type="RefSeq" id="WP_215922413.1">
    <property type="nucleotide sequence ID" value="NZ_JAHKNI010000014.1"/>
</dbReference>
<protein>
    <submittedName>
        <fullName evidence="1">Prevent-host-death protein</fullName>
    </submittedName>
</protein>
<dbReference type="EMBL" id="JAHKNI010000014">
    <property type="protein sequence ID" value="MBU3066335.1"/>
    <property type="molecule type" value="Genomic_DNA"/>
</dbReference>